<evidence type="ECO:0000256" key="2">
    <source>
        <dbReference type="PROSITE-ProRule" id="PRU00168"/>
    </source>
</evidence>
<accession>A0A9P6J0Y1</accession>
<dbReference type="SUPFAM" id="SSF48366">
    <property type="entry name" value="Ras GEF"/>
    <property type="match status" value="1"/>
</dbReference>
<comment type="caution">
    <text evidence="5">The sequence shown here is derived from an EMBL/GenBank/DDBJ whole genome shotgun (WGS) entry which is preliminary data.</text>
</comment>
<feature type="compositionally biased region" description="Polar residues" evidence="3">
    <location>
        <begin position="270"/>
        <end position="280"/>
    </location>
</feature>
<dbReference type="InterPro" id="IPR001895">
    <property type="entry name" value="RASGEF_cat_dom"/>
</dbReference>
<dbReference type="PROSITE" id="PS50009">
    <property type="entry name" value="RASGEF_CAT"/>
    <property type="match status" value="1"/>
</dbReference>
<name>A0A9P6J0Y1_9FUNG</name>
<organism evidence="5 6">
    <name type="scientific">Modicella reniformis</name>
    <dbReference type="NCBI Taxonomy" id="1440133"/>
    <lineage>
        <taxon>Eukaryota</taxon>
        <taxon>Fungi</taxon>
        <taxon>Fungi incertae sedis</taxon>
        <taxon>Mucoromycota</taxon>
        <taxon>Mortierellomycotina</taxon>
        <taxon>Mortierellomycetes</taxon>
        <taxon>Mortierellales</taxon>
        <taxon>Mortierellaceae</taxon>
        <taxon>Modicella</taxon>
    </lineage>
</organism>
<reference evidence="5" key="1">
    <citation type="journal article" date="2020" name="Fungal Divers.">
        <title>Resolving the Mortierellaceae phylogeny through synthesis of multi-gene phylogenetics and phylogenomics.</title>
        <authorList>
            <person name="Vandepol N."/>
            <person name="Liber J."/>
            <person name="Desiro A."/>
            <person name="Na H."/>
            <person name="Kennedy M."/>
            <person name="Barry K."/>
            <person name="Grigoriev I.V."/>
            <person name="Miller A.N."/>
            <person name="O'Donnell K."/>
            <person name="Stajich J.E."/>
            <person name="Bonito G."/>
        </authorList>
    </citation>
    <scope>NUCLEOTIDE SEQUENCE</scope>
    <source>
        <strain evidence="5">MES-2147</strain>
    </source>
</reference>
<evidence type="ECO:0000256" key="3">
    <source>
        <dbReference type="SAM" id="MobiDB-lite"/>
    </source>
</evidence>
<evidence type="ECO:0000259" key="4">
    <source>
        <dbReference type="PROSITE" id="PS50009"/>
    </source>
</evidence>
<dbReference type="InterPro" id="IPR023578">
    <property type="entry name" value="Ras_GEF_dom_sf"/>
</dbReference>
<dbReference type="GO" id="GO:0005085">
    <property type="term" value="F:guanyl-nucleotide exchange factor activity"/>
    <property type="evidence" value="ECO:0007669"/>
    <property type="project" value="UniProtKB-KW"/>
</dbReference>
<feature type="region of interest" description="Disordered" evidence="3">
    <location>
        <begin position="245"/>
        <end position="286"/>
    </location>
</feature>
<evidence type="ECO:0000313" key="5">
    <source>
        <dbReference type="EMBL" id="KAF9957321.1"/>
    </source>
</evidence>
<dbReference type="AlphaFoldDB" id="A0A9P6J0Y1"/>
<proteinExistence type="predicted"/>
<dbReference type="PANTHER" id="PTHR23113:SF368">
    <property type="entry name" value="CELL DIVISION CONTROL PROTEIN 25"/>
    <property type="match status" value="1"/>
</dbReference>
<dbReference type="Proteomes" id="UP000749646">
    <property type="component" value="Unassembled WGS sequence"/>
</dbReference>
<dbReference type="Gene3D" id="1.10.840.10">
    <property type="entry name" value="Ras guanine-nucleotide exchange factors catalytic domain"/>
    <property type="match status" value="1"/>
</dbReference>
<dbReference type="EMBL" id="JAAAHW010006627">
    <property type="protein sequence ID" value="KAF9957321.1"/>
    <property type="molecule type" value="Genomic_DNA"/>
</dbReference>
<dbReference type="InterPro" id="IPR008937">
    <property type="entry name" value="Ras-like_GEF"/>
</dbReference>
<feature type="domain" description="Ras-GEF" evidence="4">
    <location>
        <begin position="1"/>
        <end position="257"/>
    </location>
</feature>
<dbReference type="GO" id="GO:0005886">
    <property type="term" value="C:plasma membrane"/>
    <property type="evidence" value="ECO:0007669"/>
    <property type="project" value="TreeGrafter"/>
</dbReference>
<dbReference type="OrthoDB" id="546434at2759"/>
<evidence type="ECO:0000256" key="1">
    <source>
        <dbReference type="ARBA" id="ARBA00022658"/>
    </source>
</evidence>
<dbReference type="InterPro" id="IPR036964">
    <property type="entry name" value="RASGEF_cat_dom_sf"/>
</dbReference>
<sequence length="400" mass="43487">MKAFRGITVFELMSGWWKRRQAQENRSMDTADDDTTRSMSGLSVDVDYADYGAIEAFTRRANMLSYWVAHEIVSVAGARPRKQLIKKFIEVAKTCRELNNLHTCMFIISALASTPVRRLNATWKLVSSKDMETLRQLEKLLDISGNMRHYRRAFEGAEAPAIPFLRVAEAGEGGSGESQQQQQQPPQPSGENTISGTTRGPQLINFDKFKRLTQYVEHVVDMAKSADYWFEPQLLRQARVFRPSSPVPGVTTNGSSQNVGTNNGGRGGNHQFNNGSSSNLPLDGPRAPLDDISEVVERRLVKASGLYGFDHQRVVEVEFTMTAKSKGTSLWKGSVVSSVASSAGIGGHSGGGSGAGSGFGLGANNSNSVQGSAVGETVIRAVQGEEEYLMGLSLMCEPGR</sequence>
<dbReference type="Pfam" id="PF00617">
    <property type="entry name" value="RasGEF"/>
    <property type="match status" value="1"/>
</dbReference>
<dbReference type="SMART" id="SM00147">
    <property type="entry name" value="RasGEF"/>
    <property type="match status" value="1"/>
</dbReference>
<feature type="region of interest" description="Disordered" evidence="3">
    <location>
        <begin position="170"/>
        <end position="201"/>
    </location>
</feature>
<keyword evidence="6" id="KW-1185">Reference proteome</keyword>
<evidence type="ECO:0000313" key="6">
    <source>
        <dbReference type="Proteomes" id="UP000749646"/>
    </source>
</evidence>
<protein>
    <recommendedName>
        <fullName evidence="4">Ras-GEF domain-containing protein</fullName>
    </recommendedName>
</protein>
<dbReference type="GO" id="GO:0007265">
    <property type="term" value="P:Ras protein signal transduction"/>
    <property type="evidence" value="ECO:0007669"/>
    <property type="project" value="TreeGrafter"/>
</dbReference>
<dbReference type="PANTHER" id="PTHR23113">
    <property type="entry name" value="GUANINE NUCLEOTIDE EXCHANGE FACTOR"/>
    <property type="match status" value="1"/>
</dbReference>
<gene>
    <name evidence="5" type="ORF">BGZ65_002129</name>
</gene>
<keyword evidence="1 2" id="KW-0344">Guanine-nucleotide releasing factor</keyword>